<keyword evidence="1" id="KW-0472">Membrane</keyword>
<evidence type="ECO:0000256" key="1">
    <source>
        <dbReference type="SAM" id="Phobius"/>
    </source>
</evidence>
<dbReference type="Proteomes" id="UP001272242">
    <property type="component" value="Unassembled WGS sequence"/>
</dbReference>
<dbReference type="RefSeq" id="WP_320687549.1">
    <property type="nucleotide sequence ID" value="NZ_JAXBLV010000189.1"/>
</dbReference>
<accession>A0ABU5F1M0</accession>
<keyword evidence="3" id="KW-1185">Reference proteome</keyword>
<protein>
    <recommendedName>
        <fullName evidence="4">Twin-arginine translocation signal domain-containing protein</fullName>
    </recommendedName>
</protein>
<comment type="caution">
    <text evidence="2">The sequence shown here is derived from an EMBL/GenBank/DDBJ whole genome shotgun (WGS) entry which is preliminary data.</text>
</comment>
<keyword evidence="1" id="KW-1133">Transmembrane helix</keyword>
<gene>
    <name evidence="2" type="ORF">R5W23_002338</name>
</gene>
<reference evidence="3" key="1">
    <citation type="journal article" date="2023" name="Mar. Drugs">
        <title>Gemmata algarum, a Novel Planctomycete Isolated from an Algal Mat, Displays Antimicrobial Activity.</title>
        <authorList>
            <person name="Kumar G."/>
            <person name="Kallscheuer N."/>
            <person name="Kashif M."/>
            <person name="Ahamad S."/>
            <person name="Jagadeeshwari U."/>
            <person name="Pannikurungottu S."/>
            <person name="Haufschild T."/>
            <person name="Kabuu M."/>
            <person name="Sasikala C."/>
            <person name="Jogler C."/>
            <person name="Ramana C."/>
        </authorList>
    </citation>
    <scope>NUCLEOTIDE SEQUENCE [LARGE SCALE GENOMIC DNA]</scope>
    <source>
        <strain evidence="3">JC673</strain>
    </source>
</reference>
<dbReference type="EMBL" id="JAXBLV010000189">
    <property type="protein sequence ID" value="MDY3561079.1"/>
    <property type="molecule type" value="Genomic_DNA"/>
</dbReference>
<evidence type="ECO:0000313" key="2">
    <source>
        <dbReference type="EMBL" id="MDY3561079.1"/>
    </source>
</evidence>
<feature type="transmembrane region" description="Helical" evidence="1">
    <location>
        <begin position="7"/>
        <end position="25"/>
    </location>
</feature>
<keyword evidence="1" id="KW-0812">Transmembrane</keyword>
<sequence length="65" mass="6897">MNRTRRAFLRAAVVSPVIAGAWVVWEAEAGRLKVRQKPGACCAPAGVPNRSCTHLAPPTANRGAM</sequence>
<evidence type="ECO:0008006" key="4">
    <source>
        <dbReference type="Google" id="ProtNLM"/>
    </source>
</evidence>
<proteinExistence type="predicted"/>
<organism evidence="2 3">
    <name type="scientific">Gemmata algarum</name>
    <dbReference type="NCBI Taxonomy" id="2975278"/>
    <lineage>
        <taxon>Bacteria</taxon>
        <taxon>Pseudomonadati</taxon>
        <taxon>Planctomycetota</taxon>
        <taxon>Planctomycetia</taxon>
        <taxon>Gemmatales</taxon>
        <taxon>Gemmataceae</taxon>
        <taxon>Gemmata</taxon>
    </lineage>
</organism>
<name>A0ABU5F1M0_9BACT</name>
<evidence type="ECO:0000313" key="3">
    <source>
        <dbReference type="Proteomes" id="UP001272242"/>
    </source>
</evidence>